<dbReference type="Proteomes" id="UP000252985">
    <property type="component" value="Plasmid pCBA1112-01"/>
</dbReference>
<feature type="transmembrane region" description="Helical" evidence="6">
    <location>
        <begin position="64"/>
        <end position="89"/>
    </location>
</feature>
<feature type="transmembrane region" description="Helical" evidence="6">
    <location>
        <begin position="149"/>
        <end position="167"/>
    </location>
</feature>
<gene>
    <name evidence="7" type="ORF">DU484_00255</name>
</gene>
<evidence type="ECO:0000256" key="2">
    <source>
        <dbReference type="ARBA" id="ARBA00009773"/>
    </source>
</evidence>
<geneLocation type="plasmid" evidence="8">
    <name>pcba1112-01</name>
</geneLocation>
<feature type="transmembrane region" description="Helical" evidence="6">
    <location>
        <begin position="265"/>
        <end position="281"/>
    </location>
</feature>
<protein>
    <submittedName>
        <fullName evidence="7">AI-2E family transporter</fullName>
    </submittedName>
</protein>
<dbReference type="GO" id="GO:0016020">
    <property type="term" value="C:membrane"/>
    <property type="evidence" value="ECO:0007669"/>
    <property type="project" value="UniProtKB-SubCell"/>
</dbReference>
<evidence type="ECO:0000256" key="4">
    <source>
        <dbReference type="ARBA" id="ARBA00022989"/>
    </source>
</evidence>
<name>A0A345E885_9EURY</name>
<dbReference type="KEGG" id="haq:DU484_00255"/>
<keyword evidence="4 6" id="KW-1133">Transmembrane helix</keyword>
<feature type="transmembrane region" description="Helical" evidence="6">
    <location>
        <begin position="301"/>
        <end position="327"/>
    </location>
</feature>
<accession>A0A345E885</accession>
<comment type="similarity">
    <text evidence="2">Belongs to the autoinducer-2 exporter (AI-2E) (TC 2.A.86) family.</text>
</comment>
<dbReference type="PANTHER" id="PTHR21716:SF4">
    <property type="entry name" value="TRANSMEMBRANE PROTEIN 245"/>
    <property type="match status" value="1"/>
</dbReference>
<dbReference type="InterPro" id="IPR002549">
    <property type="entry name" value="AI-2E-like"/>
</dbReference>
<reference evidence="7 8" key="1">
    <citation type="submission" date="2018-07" db="EMBL/GenBank/DDBJ databases">
        <title>Genome sequences of Haloplanus sp. CBA1112.</title>
        <authorList>
            <person name="Kim Y.B."/>
            <person name="Roh S.W."/>
        </authorList>
    </citation>
    <scope>NUCLEOTIDE SEQUENCE [LARGE SCALE GENOMIC DNA]</scope>
    <source>
        <strain evidence="7 8">CBA1112</strain>
        <plasmid evidence="8">pcba1112-01</plasmid>
    </source>
</reference>
<feature type="transmembrane region" description="Helical" evidence="6">
    <location>
        <begin position="198"/>
        <end position="223"/>
    </location>
</feature>
<evidence type="ECO:0000256" key="1">
    <source>
        <dbReference type="ARBA" id="ARBA00004141"/>
    </source>
</evidence>
<evidence type="ECO:0000256" key="5">
    <source>
        <dbReference type="ARBA" id="ARBA00023136"/>
    </source>
</evidence>
<feature type="transmembrane region" description="Helical" evidence="6">
    <location>
        <begin position="12"/>
        <end position="29"/>
    </location>
</feature>
<organism evidence="7 8">
    <name type="scientific">Haloplanus rubicundus</name>
    <dbReference type="NCBI Taxonomy" id="1547898"/>
    <lineage>
        <taxon>Archaea</taxon>
        <taxon>Methanobacteriati</taxon>
        <taxon>Methanobacteriota</taxon>
        <taxon>Stenosarchaea group</taxon>
        <taxon>Halobacteria</taxon>
        <taxon>Halobacteriales</taxon>
        <taxon>Haloferacaceae</taxon>
        <taxon>Haloplanus</taxon>
    </lineage>
</organism>
<feature type="transmembrane region" description="Helical" evidence="6">
    <location>
        <begin position="35"/>
        <end position="52"/>
    </location>
</feature>
<dbReference type="Pfam" id="PF01594">
    <property type="entry name" value="AI-2E_transport"/>
    <property type="match status" value="1"/>
</dbReference>
<evidence type="ECO:0000256" key="6">
    <source>
        <dbReference type="SAM" id="Phobius"/>
    </source>
</evidence>
<evidence type="ECO:0000313" key="8">
    <source>
        <dbReference type="Proteomes" id="UP000252985"/>
    </source>
</evidence>
<keyword evidence="7" id="KW-0614">Plasmid</keyword>
<evidence type="ECO:0000256" key="3">
    <source>
        <dbReference type="ARBA" id="ARBA00022692"/>
    </source>
</evidence>
<feature type="transmembrane region" description="Helical" evidence="6">
    <location>
        <begin position="229"/>
        <end position="258"/>
    </location>
</feature>
<evidence type="ECO:0000313" key="7">
    <source>
        <dbReference type="EMBL" id="AXG08407.1"/>
    </source>
</evidence>
<keyword evidence="3 6" id="KW-0812">Transmembrane</keyword>
<dbReference type="PANTHER" id="PTHR21716">
    <property type="entry name" value="TRANSMEMBRANE PROTEIN"/>
    <property type="match status" value="1"/>
</dbReference>
<dbReference type="AlphaFoldDB" id="A0A345E885"/>
<dbReference type="EMBL" id="CP031147">
    <property type="protein sequence ID" value="AXG08407.1"/>
    <property type="molecule type" value="Genomic_DNA"/>
</dbReference>
<keyword evidence="5 6" id="KW-0472">Membrane</keyword>
<proteinExistence type="inferred from homology"/>
<comment type="subcellular location">
    <subcellularLocation>
        <location evidence="1">Membrane</location>
        <topology evidence="1">Multi-pass membrane protein</topology>
    </subcellularLocation>
</comment>
<sequence length="347" mass="37542">MSSLDELTVVNLSKGFLLALVATLLVLSTMLIQPFLQYVLGAVLLAYVLYPLQIRLEAYVSPMVAALSLVVLAVAGFVAPFVVVLATVVDSADRILQNFDTDPVQIEVIESRLEELTGQEVDITGELVSSGREIGTIVFERSTQAFGTITFHLIGIALALFLVYYLLKDRDDLVNWLHRTVPLPMDSQRALYTEINDVMWGVLFGHVFVAIVQGVVAGAGLVVTGVPNAVFWTAVMIVLAMVPIVGAIPVWGGAVVYLYLTNEPLLAVGLFVYSVIVVGLTDDYLRPFAVDRYAKLNPAVILLGILGGAYAFGIMGLFFGPVVLGALKAALRVGLENWSRLDERDIG</sequence>